<comment type="caution">
    <text evidence="2">The sequence shown here is derived from an EMBL/GenBank/DDBJ whole genome shotgun (WGS) entry which is preliminary data.</text>
</comment>
<proteinExistence type="predicted"/>
<evidence type="ECO:0000313" key="3">
    <source>
        <dbReference type="Proteomes" id="UP001576780"/>
    </source>
</evidence>
<keyword evidence="1" id="KW-0175">Coiled coil</keyword>
<dbReference type="EMBL" id="JBHFNT010000158">
    <property type="protein sequence ID" value="MFB2836554.1"/>
    <property type="molecule type" value="Genomic_DNA"/>
</dbReference>
<keyword evidence="3" id="KW-1185">Reference proteome</keyword>
<feature type="coiled-coil region" evidence="1">
    <location>
        <begin position="40"/>
        <end position="67"/>
    </location>
</feature>
<evidence type="ECO:0000256" key="1">
    <source>
        <dbReference type="SAM" id="Coils"/>
    </source>
</evidence>
<gene>
    <name evidence="2" type="ORF">ACE1CA_18635</name>
</gene>
<dbReference type="Proteomes" id="UP001576780">
    <property type="component" value="Unassembled WGS sequence"/>
</dbReference>
<sequence>MSQRVTIAVPEPLFTRLQPVKHQFNISAVCQEALEMAITIEEIKTQVAEDENLVQRLQTEKKVLLNKVRQEGFELGIRSSAKLSYKDFRHFERVQSLATALDEDVLDYLFSYLDQKDCPEPARQLDADFAYLLEVDPASRITFAQGWIDGVLSVWQTIKTQVDTAQ</sequence>
<reference evidence="2 3" key="1">
    <citation type="submission" date="2024-09" db="EMBL/GenBank/DDBJ databases">
        <title>Floridaenema gen nov. (Aerosakkonemataceae, Aerosakkonematales ord. nov., Cyanobacteria) from benthic tropical and subtropical fresh waters, with the description of four new species.</title>
        <authorList>
            <person name="Moretto J.A."/>
            <person name="Berthold D.E."/>
            <person name="Lefler F.W."/>
            <person name="Huang I.-S."/>
            <person name="Laughinghouse H. IV."/>
        </authorList>
    </citation>
    <scope>NUCLEOTIDE SEQUENCE [LARGE SCALE GENOMIC DNA]</scope>
    <source>
        <strain evidence="2 3">BLCC-F167</strain>
    </source>
</reference>
<protein>
    <submittedName>
        <fullName evidence="2">Uncharacterized protein</fullName>
    </submittedName>
</protein>
<name>A0ABV4WN94_9CYAN</name>
<dbReference type="RefSeq" id="WP_413278933.1">
    <property type="nucleotide sequence ID" value="NZ_JBHFNT010000158.1"/>
</dbReference>
<accession>A0ABV4WN94</accession>
<evidence type="ECO:0000313" key="2">
    <source>
        <dbReference type="EMBL" id="MFB2836554.1"/>
    </source>
</evidence>
<organism evidence="2 3">
    <name type="scientific">Floridaenema evergladense BLCC-F167</name>
    <dbReference type="NCBI Taxonomy" id="3153639"/>
    <lineage>
        <taxon>Bacteria</taxon>
        <taxon>Bacillati</taxon>
        <taxon>Cyanobacteriota</taxon>
        <taxon>Cyanophyceae</taxon>
        <taxon>Oscillatoriophycideae</taxon>
        <taxon>Aerosakkonematales</taxon>
        <taxon>Aerosakkonemataceae</taxon>
        <taxon>Floridanema</taxon>
        <taxon>Floridanema evergladense</taxon>
    </lineage>
</organism>